<evidence type="ECO:0000313" key="1">
    <source>
        <dbReference type="EMBL" id="OQB42668.1"/>
    </source>
</evidence>
<sequence>MSVNHRDMPTKSTPSQTASLITCDQKSKFTEIKHQIFVSTGRKTEIIEKKVPIAQSQLDKLLNRPIKYNIIKDTVQIEYPIYKVETEKQQNCYTFEDYYPGNKYVDIL</sequence>
<comment type="caution">
    <text evidence="1">The sequence shown here is derived from an EMBL/GenBank/DDBJ whole genome shotgun (WGS) entry which is preliminary data.</text>
</comment>
<organism evidence="1">
    <name type="scientific">candidate division CPR1 bacterium ADurb.Bin160</name>
    <dbReference type="NCBI Taxonomy" id="1852826"/>
    <lineage>
        <taxon>Bacteria</taxon>
        <taxon>candidate division CPR1</taxon>
    </lineage>
</organism>
<reference evidence="1" key="1">
    <citation type="submission" date="2017-02" db="EMBL/GenBank/DDBJ databases">
        <title>Delving into the versatile metabolic prowess of the omnipresent phylum Bacteroidetes.</title>
        <authorList>
            <person name="Nobu M.K."/>
            <person name="Mei R."/>
            <person name="Narihiro T."/>
            <person name="Kuroda K."/>
            <person name="Liu W.-T."/>
        </authorList>
    </citation>
    <scope>NUCLEOTIDE SEQUENCE</scope>
    <source>
        <strain evidence="1">ADurb.Bin160</strain>
    </source>
</reference>
<dbReference type="AlphaFoldDB" id="A0A1V5ZRI7"/>
<gene>
    <name evidence="1" type="ORF">BWY04_00106</name>
</gene>
<protein>
    <submittedName>
        <fullName evidence="1">Uncharacterized protein</fullName>
    </submittedName>
</protein>
<proteinExistence type="predicted"/>
<dbReference type="EMBL" id="MWDB01000001">
    <property type="protein sequence ID" value="OQB42668.1"/>
    <property type="molecule type" value="Genomic_DNA"/>
</dbReference>
<name>A0A1V5ZRI7_9BACT</name>
<dbReference type="Proteomes" id="UP000485621">
    <property type="component" value="Unassembled WGS sequence"/>
</dbReference>
<accession>A0A1V5ZRI7</accession>